<evidence type="ECO:0000256" key="6">
    <source>
        <dbReference type="ARBA" id="ARBA00022614"/>
    </source>
</evidence>
<evidence type="ECO:0000256" key="10">
    <source>
        <dbReference type="ARBA" id="ARBA00022737"/>
    </source>
</evidence>
<evidence type="ECO:0000256" key="14">
    <source>
        <dbReference type="ARBA" id="ARBA00022989"/>
    </source>
</evidence>
<dbReference type="Proteomes" id="UP000541444">
    <property type="component" value="Unassembled WGS sequence"/>
</dbReference>
<dbReference type="InterPro" id="IPR013210">
    <property type="entry name" value="LRR_N_plant-typ"/>
</dbReference>
<dbReference type="GO" id="GO:0009791">
    <property type="term" value="P:post-embryonic development"/>
    <property type="evidence" value="ECO:0007669"/>
    <property type="project" value="UniProtKB-ARBA"/>
</dbReference>
<keyword evidence="8 19" id="KW-0812">Transmembrane</keyword>
<evidence type="ECO:0000256" key="13">
    <source>
        <dbReference type="ARBA" id="ARBA00022840"/>
    </source>
</evidence>
<sequence length="976" mass="108588">MLASLSFNLSKHSLLSLYLVLTTIILLFPLSMALMAETEALLQFKKQLNDPLNSLESWKETSENSPCDFVGISCDMVTRKVTSVNLENKSLSGEILPSISILQSLTSLLLAFNSFSGYLPYQLVNCTKLQVLNVTENNFNETLPNISSLTELQVLDLSANHFSGPFPDWVGKLTRLTSLDLGENDFDESEIPKDLGKLKKLTWLGLADCNIVGEIPKSIFELKSLQTLDLCKNKISGKFPKAISYLRDLNKIELYANNLTGEIPPEFVNLTLLREFDISKNQMSGKLPDQIGSLKKLVVFQLYDNYFTGEIPKGFEDMKYLEAFSVYRNNFSGEFPGNLGRFSPLKSIDISENQFSGEFPRFLCENKNLQFLLALNNKFSGELPASYAECKSLERFRISKNQFFGKISDGIWGMPNAKIIDFGDNGFTGGVSSEIRMSTSLNQLILENNMFSGELPSELGKLTQLERLSANNNTFAGKLPPHLQNLKQLSSLHLGQNRLTGPILSELGECTRLVDLNLAENSLSGDIPKTLSQLSSLNSLNLSHNHLSGSIPENLQKLKLSSIDFSDNQLTGRIPSALATMGVDRAFLGNTGLCIDLRLKNQINSVLDVCTGNHSHKKGLENRLVLICIISLAVVIIFSGLLLVSYRNFKLEQSTMKEDLEGSQVKDSCWKLESFHQAEFDTDEISNLDEENLIGIGSTGKVYRLDLKKKIGETVAIKQLWKGNEVKVLTAEMEILGKIRHKNIVKLYACLIRGDSNILVLEYMVNGNLYQALRRQIKGGRPELDWILRYKIAVGAAKGIAYLHHDCSPSVIHRDIKSSNILLNENYEPKIADFGIARVIDESSKGSDLSCFAGTLGYIAPELAYSLKLTEKSDVYGFGVVLLELITGRNPIEAEYGEGKDIVYWVSSHLNCPEDILEVLDKKVSDSIEDDMIKVLKVALHCTTKLPSLRPNMRDVVKMLVDADPSTATVSDKTLD</sequence>
<dbReference type="SUPFAM" id="SSF56112">
    <property type="entry name" value="Protein kinase-like (PK-like)"/>
    <property type="match status" value="1"/>
</dbReference>
<evidence type="ECO:0000256" key="8">
    <source>
        <dbReference type="ARBA" id="ARBA00022692"/>
    </source>
</evidence>
<dbReference type="PROSITE" id="PS51450">
    <property type="entry name" value="LRR"/>
    <property type="match status" value="1"/>
</dbReference>
<dbReference type="PROSITE" id="PS00107">
    <property type="entry name" value="PROTEIN_KINASE_ATP"/>
    <property type="match status" value="1"/>
</dbReference>
<dbReference type="FunFam" id="3.80.10.10:FF:000215">
    <property type="entry name" value="Receptor-like protein kinase HSL1"/>
    <property type="match status" value="1"/>
</dbReference>
<evidence type="ECO:0000256" key="16">
    <source>
        <dbReference type="ARBA" id="ARBA00023170"/>
    </source>
</evidence>
<dbReference type="InterPro" id="IPR000719">
    <property type="entry name" value="Prot_kinase_dom"/>
</dbReference>
<dbReference type="Pfam" id="PF08263">
    <property type="entry name" value="LRRNT_2"/>
    <property type="match status" value="1"/>
</dbReference>
<dbReference type="Gene3D" id="3.30.200.20">
    <property type="entry name" value="Phosphorylase Kinase, domain 1"/>
    <property type="match status" value="1"/>
</dbReference>
<dbReference type="InterPro" id="IPR001611">
    <property type="entry name" value="Leu-rich_rpt"/>
</dbReference>
<dbReference type="InterPro" id="IPR003591">
    <property type="entry name" value="Leu-rich_rpt_typical-subtyp"/>
</dbReference>
<feature type="transmembrane region" description="Helical" evidence="19">
    <location>
        <begin position="15"/>
        <end position="36"/>
    </location>
</feature>
<evidence type="ECO:0000256" key="11">
    <source>
        <dbReference type="ARBA" id="ARBA00022741"/>
    </source>
</evidence>
<evidence type="ECO:0000313" key="22">
    <source>
        <dbReference type="Proteomes" id="UP000541444"/>
    </source>
</evidence>
<dbReference type="AlphaFoldDB" id="A0A7J7NJ81"/>
<evidence type="ECO:0000313" key="21">
    <source>
        <dbReference type="EMBL" id="KAF6167070.1"/>
    </source>
</evidence>
<dbReference type="GO" id="GO:0051707">
    <property type="term" value="P:response to other organism"/>
    <property type="evidence" value="ECO:0007669"/>
    <property type="project" value="UniProtKB-ARBA"/>
</dbReference>
<dbReference type="SUPFAM" id="SSF52058">
    <property type="entry name" value="L domain-like"/>
    <property type="match status" value="1"/>
</dbReference>
<dbReference type="Pfam" id="PF00560">
    <property type="entry name" value="LRR_1"/>
    <property type="match status" value="4"/>
</dbReference>
<keyword evidence="9" id="KW-0732">Signal</keyword>
<evidence type="ECO:0000256" key="12">
    <source>
        <dbReference type="ARBA" id="ARBA00022777"/>
    </source>
</evidence>
<keyword evidence="22" id="KW-1185">Reference proteome</keyword>
<dbReference type="SMART" id="SM00220">
    <property type="entry name" value="S_TKc"/>
    <property type="match status" value="1"/>
</dbReference>
<comment type="subcellular location">
    <subcellularLocation>
        <location evidence="1">Cell membrane</location>
        <topology evidence="1">Single-pass type I membrane protein</topology>
    </subcellularLocation>
</comment>
<reference evidence="21 22" key="1">
    <citation type="journal article" date="2020" name="IScience">
        <title>Genome Sequencing of the Endangered Kingdonia uniflora (Circaeasteraceae, Ranunculales) Reveals Potential Mechanisms of Evolutionary Specialization.</title>
        <authorList>
            <person name="Sun Y."/>
            <person name="Deng T."/>
            <person name="Zhang A."/>
            <person name="Moore M.J."/>
            <person name="Landis J.B."/>
            <person name="Lin N."/>
            <person name="Zhang H."/>
            <person name="Zhang X."/>
            <person name="Huang J."/>
            <person name="Zhang X."/>
            <person name="Sun H."/>
            <person name="Wang H."/>
        </authorList>
    </citation>
    <scope>NUCLEOTIDE SEQUENCE [LARGE SCALE GENOMIC DNA]</scope>
    <source>
        <strain evidence="21">TB1705</strain>
        <tissue evidence="21">Leaf</tissue>
    </source>
</reference>
<keyword evidence="10" id="KW-0677">Repeat</keyword>
<evidence type="ECO:0000256" key="1">
    <source>
        <dbReference type="ARBA" id="ARBA00004251"/>
    </source>
</evidence>
<keyword evidence="15 19" id="KW-0472">Membrane</keyword>
<dbReference type="PROSITE" id="PS00108">
    <property type="entry name" value="PROTEIN_KINASE_ST"/>
    <property type="match status" value="1"/>
</dbReference>
<keyword evidence="17" id="KW-0325">Glycoprotein</keyword>
<dbReference type="InterPro" id="IPR017441">
    <property type="entry name" value="Protein_kinase_ATP_BS"/>
</dbReference>
<evidence type="ECO:0000256" key="15">
    <source>
        <dbReference type="ARBA" id="ARBA00023136"/>
    </source>
</evidence>
<comment type="similarity">
    <text evidence="2">Belongs to the protein kinase superfamily. Ser/Thr protein kinase family.</text>
</comment>
<proteinExistence type="inferred from homology"/>
<comment type="caution">
    <text evidence="21">The sequence shown here is derived from an EMBL/GenBank/DDBJ whole genome shotgun (WGS) entry which is preliminary data.</text>
</comment>
<dbReference type="Gene3D" id="1.10.510.10">
    <property type="entry name" value="Transferase(Phosphotransferase) domain 1"/>
    <property type="match status" value="1"/>
</dbReference>
<keyword evidence="12" id="KW-0418">Kinase</keyword>
<evidence type="ECO:0000256" key="5">
    <source>
        <dbReference type="ARBA" id="ARBA00022527"/>
    </source>
</evidence>
<dbReference type="GO" id="GO:0004674">
    <property type="term" value="F:protein serine/threonine kinase activity"/>
    <property type="evidence" value="ECO:0007669"/>
    <property type="project" value="UniProtKB-KW"/>
</dbReference>
<evidence type="ECO:0000259" key="20">
    <source>
        <dbReference type="PROSITE" id="PS50011"/>
    </source>
</evidence>
<dbReference type="SMART" id="SM00369">
    <property type="entry name" value="LRR_TYP"/>
    <property type="match status" value="7"/>
</dbReference>
<dbReference type="EC" id="2.7.11.1" evidence="3"/>
<evidence type="ECO:0000256" key="9">
    <source>
        <dbReference type="ARBA" id="ARBA00022729"/>
    </source>
</evidence>
<dbReference type="GO" id="GO:0006952">
    <property type="term" value="P:defense response"/>
    <property type="evidence" value="ECO:0007669"/>
    <property type="project" value="UniProtKB-ARBA"/>
</dbReference>
<dbReference type="GO" id="GO:0005524">
    <property type="term" value="F:ATP binding"/>
    <property type="evidence" value="ECO:0007669"/>
    <property type="project" value="UniProtKB-UniRule"/>
</dbReference>
<evidence type="ECO:0000256" key="7">
    <source>
        <dbReference type="ARBA" id="ARBA00022679"/>
    </source>
</evidence>
<keyword evidence="6" id="KW-0433">Leucine-rich repeat</keyword>
<feature type="binding site" evidence="18">
    <location>
        <position position="718"/>
    </location>
    <ligand>
        <name>ATP</name>
        <dbReference type="ChEBI" id="CHEBI:30616"/>
    </ligand>
</feature>
<feature type="domain" description="Protein kinase" evidence="20">
    <location>
        <begin position="688"/>
        <end position="976"/>
    </location>
</feature>
<dbReference type="FunFam" id="3.80.10.10:FF:000453">
    <property type="entry name" value="Leucine-rich receptor-like protein kinase family protein"/>
    <property type="match status" value="1"/>
</dbReference>
<dbReference type="SUPFAM" id="SSF52047">
    <property type="entry name" value="RNI-like"/>
    <property type="match status" value="1"/>
</dbReference>
<dbReference type="Pfam" id="PF00069">
    <property type="entry name" value="Pkinase"/>
    <property type="match status" value="1"/>
</dbReference>
<dbReference type="Pfam" id="PF13855">
    <property type="entry name" value="LRR_8"/>
    <property type="match status" value="1"/>
</dbReference>
<evidence type="ECO:0000256" key="3">
    <source>
        <dbReference type="ARBA" id="ARBA00012513"/>
    </source>
</evidence>
<keyword evidence="5" id="KW-0723">Serine/threonine-protein kinase</keyword>
<dbReference type="EMBL" id="JACGCM010000766">
    <property type="protein sequence ID" value="KAF6167070.1"/>
    <property type="molecule type" value="Genomic_DNA"/>
</dbReference>
<evidence type="ECO:0000256" key="19">
    <source>
        <dbReference type="SAM" id="Phobius"/>
    </source>
</evidence>
<dbReference type="PROSITE" id="PS50011">
    <property type="entry name" value="PROTEIN_KINASE_DOM"/>
    <property type="match status" value="1"/>
</dbReference>
<accession>A0A7J7NJ81</accession>
<keyword evidence="16" id="KW-0675">Receptor</keyword>
<name>A0A7J7NJ81_9MAGN</name>
<feature type="transmembrane region" description="Helical" evidence="19">
    <location>
        <begin position="624"/>
        <end position="646"/>
    </location>
</feature>
<dbReference type="FunFam" id="3.80.10.10:FF:000234">
    <property type="entry name" value="Probable inactive receptor kinase RLK902"/>
    <property type="match status" value="1"/>
</dbReference>
<keyword evidence="11 18" id="KW-0547">Nucleotide-binding</keyword>
<dbReference type="GO" id="GO:0005886">
    <property type="term" value="C:plasma membrane"/>
    <property type="evidence" value="ECO:0007669"/>
    <property type="project" value="UniProtKB-SubCell"/>
</dbReference>
<dbReference type="InterPro" id="IPR008271">
    <property type="entry name" value="Ser/Thr_kinase_AS"/>
</dbReference>
<keyword evidence="4" id="KW-1003">Cell membrane</keyword>
<keyword evidence="13 18" id="KW-0067">ATP-binding</keyword>
<dbReference type="CDD" id="cd14066">
    <property type="entry name" value="STKc_IRAK"/>
    <property type="match status" value="1"/>
</dbReference>
<protein>
    <recommendedName>
        <fullName evidence="3">non-specific serine/threonine protein kinase</fullName>
        <ecNumber evidence="3">2.7.11.1</ecNumber>
    </recommendedName>
</protein>
<dbReference type="PANTHER" id="PTHR48053">
    <property type="entry name" value="LEUCINE RICH REPEAT FAMILY PROTEIN, EXPRESSED"/>
    <property type="match status" value="1"/>
</dbReference>
<dbReference type="Gene3D" id="3.80.10.10">
    <property type="entry name" value="Ribonuclease Inhibitor"/>
    <property type="match status" value="4"/>
</dbReference>
<evidence type="ECO:0000256" key="18">
    <source>
        <dbReference type="PROSITE-ProRule" id="PRU10141"/>
    </source>
</evidence>
<evidence type="ECO:0000256" key="4">
    <source>
        <dbReference type="ARBA" id="ARBA00022475"/>
    </source>
</evidence>
<evidence type="ECO:0000256" key="2">
    <source>
        <dbReference type="ARBA" id="ARBA00008684"/>
    </source>
</evidence>
<dbReference type="PANTHER" id="PTHR48053:SF159">
    <property type="entry name" value="PROTEIN KINASE DOMAIN-CONTAINING PROTEIN"/>
    <property type="match status" value="1"/>
</dbReference>
<keyword evidence="14 19" id="KW-1133">Transmembrane helix</keyword>
<organism evidence="21 22">
    <name type="scientific">Kingdonia uniflora</name>
    <dbReference type="NCBI Taxonomy" id="39325"/>
    <lineage>
        <taxon>Eukaryota</taxon>
        <taxon>Viridiplantae</taxon>
        <taxon>Streptophyta</taxon>
        <taxon>Embryophyta</taxon>
        <taxon>Tracheophyta</taxon>
        <taxon>Spermatophyta</taxon>
        <taxon>Magnoliopsida</taxon>
        <taxon>Ranunculales</taxon>
        <taxon>Circaeasteraceae</taxon>
        <taxon>Kingdonia</taxon>
    </lineage>
</organism>
<keyword evidence="7" id="KW-0808">Transferase</keyword>
<dbReference type="InterPro" id="IPR051716">
    <property type="entry name" value="Plant_RL_S/T_kinase"/>
</dbReference>
<dbReference type="FunFam" id="1.10.510.10:FF:000365">
    <property type="entry name" value="Leucine-rich repeat receptor-like serine/threonine-protein kinase At1g17230"/>
    <property type="match status" value="1"/>
</dbReference>
<dbReference type="InterPro" id="IPR011009">
    <property type="entry name" value="Kinase-like_dom_sf"/>
</dbReference>
<dbReference type="InterPro" id="IPR032675">
    <property type="entry name" value="LRR_dom_sf"/>
</dbReference>
<dbReference type="OrthoDB" id="676979at2759"/>
<evidence type="ECO:0000256" key="17">
    <source>
        <dbReference type="ARBA" id="ARBA00023180"/>
    </source>
</evidence>
<gene>
    <name evidence="21" type="ORF">GIB67_041325</name>
</gene>